<gene>
    <name evidence="1" type="ORF">AB1Y20_022234</name>
</gene>
<accession>A0AB34JHC9</accession>
<dbReference type="InterPro" id="IPR004263">
    <property type="entry name" value="Exostosin"/>
</dbReference>
<dbReference type="Proteomes" id="UP001515480">
    <property type="component" value="Unassembled WGS sequence"/>
</dbReference>
<name>A0AB34JHC9_PRYPA</name>
<keyword evidence="2" id="KW-1185">Reference proteome</keyword>
<evidence type="ECO:0008006" key="3">
    <source>
        <dbReference type="Google" id="ProtNLM"/>
    </source>
</evidence>
<organism evidence="1 2">
    <name type="scientific">Prymnesium parvum</name>
    <name type="common">Toxic golden alga</name>
    <dbReference type="NCBI Taxonomy" id="97485"/>
    <lineage>
        <taxon>Eukaryota</taxon>
        <taxon>Haptista</taxon>
        <taxon>Haptophyta</taxon>
        <taxon>Prymnesiophyceae</taxon>
        <taxon>Prymnesiales</taxon>
        <taxon>Prymnesiaceae</taxon>
        <taxon>Prymnesium</taxon>
    </lineage>
</organism>
<dbReference type="PANTHER" id="PTHR11062">
    <property type="entry name" value="EXOSTOSIN HEPARAN SULFATE GLYCOSYLTRANSFERASE -RELATED"/>
    <property type="match status" value="1"/>
</dbReference>
<dbReference type="EMBL" id="JBGBPQ010000008">
    <property type="protein sequence ID" value="KAL1520662.1"/>
    <property type="molecule type" value="Genomic_DNA"/>
</dbReference>
<evidence type="ECO:0000313" key="1">
    <source>
        <dbReference type="EMBL" id="KAL1520662.1"/>
    </source>
</evidence>
<dbReference type="PANTHER" id="PTHR11062:SF281">
    <property type="entry name" value="EXOSTOSIN-LIKE 2"/>
    <property type="match status" value="1"/>
</dbReference>
<reference evidence="1 2" key="1">
    <citation type="journal article" date="2024" name="Science">
        <title>Giant polyketide synthase enzymes in the biosynthesis of giant marine polyether toxins.</title>
        <authorList>
            <person name="Fallon T.R."/>
            <person name="Shende V.V."/>
            <person name="Wierzbicki I.H."/>
            <person name="Pendleton A.L."/>
            <person name="Watervoot N.F."/>
            <person name="Auber R.P."/>
            <person name="Gonzalez D.J."/>
            <person name="Wisecaver J.H."/>
            <person name="Moore B.S."/>
        </authorList>
    </citation>
    <scope>NUCLEOTIDE SEQUENCE [LARGE SCALE GENOMIC DNA]</scope>
    <source>
        <strain evidence="1 2">12B1</strain>
    </source>
</reference>
<proteinExistence type="predicted"/>
<comment type="caution">
    <text evidence="1">The sequence shown here is derived from an EMBL/GenBank/DDBJ whole genome shotgun (WGS) entry which is preliminary data.</text>
</comment>
<protein>
    <recommendedName>
        <fullName evidence="3">Exostosin GT47 domain-containing protein</fullName>
    </recommendedName>
</protein>
<dbReference type="AlphaFoldDB" id="A0AB34JHC9"/>
<evidence type="ECO:0000313" key="2">
    <source>
        <dbReference type="Proteomes" id="UP001515480"/>
    </source>
</evidence>
<dbReference type="GO" id="GO:0016757">
    <property type="term" value="F:glycosyltransferase activity"/>
    <property type="evidence" value="ECO:0007669"/>
    <property type="project" value="InterPro"/>
</dbReference>
<sequence length="583" mass="64065">MAERRCDASRPRPRVFTYHLPAHIAPPASAWRLARPLVEWVRASRFHEADGACADFFLVPSHPSKSDDAAVARLFGYIRAAWPWWNLTAGRGLARHLLLLPCDHGPGDCAFSRPIAPNKWAHLSPRRRRRAAEDPLAAWGGAAWELLNPASPARAVVFLQYNGKADQLAHREGRCVVCFQPGLDVRLPTPETHMCGPLCGMHAVADERGRTPLPVALQRELLGRHVRPAVGLGEARRKGRLAAAGGRAAGGGRSECLLWWSGADRGNNLERRTLVQQAALQPDLCVTNTLARPANGTSTKCDGTALSRCAGASKWELALDMSRALSSADFCYSPLGWDNGDSDRYLPAVLHGCIPVMSDPLEAMPLEELPDLHWPDFTLAASRLALPRLSQLLRAVPRARVHRMRAHLLRAWPRLLYTTVHFSSLPTRGTDCAGCSPYWPQCSTDRQPAAARALEDYCAPPAPAPCVPNARLTCAAVCSRNSYFGEDGSRDALEGLMEVLRRRLDAPRASLEPWATATGRSPPDATWFHKRAEYYAELLHVAWSNATNPLQMQSAHPPCPLYRETVAEMAHTEGMQHSDAAHV</sequence>